<dbReference type="EMBL" id="NITZ01000018">
    <property type="protein sequence ID" value="PHM47441.1"/>
    <property type="molecule type" value="Genomic_DNA"/>
</dbReference>
<comment type="caution">
    <text evidence="2">The sequence shown here is derived from an EMBL/GenBank/DDBJ whole genome shotgun (WGS) entry which is preliminary data.</text>
</comment>
<accession>A0A2D0JMB7</accession>
<protein>
    <submittedName>
        <fullName evidence="2">Transposase</fullName>
    </submittedName>
</protein>
<reference evidence="2 3" key="1">
    <citation type="journal article" date="2017" name="Nat. Microbiol.">
        <title>Natural product diversity associated with the nematode symbionts Photorhabdus and Xenorhabdus.</title>
        <authorList>
            <person name="Tobias N.J."/>
            <person name="Wolff H."/>
            <person name="Djahanschiri B."/>
            <person name="Grundmann F."/>
            <person name="Kronenwerth M."/>
            <person name="Shi Y.M."/>
            <person name="Simonyi S."/>
            <person name="Grun P."/>
            <person name="Shapiro-Ilan D."/>
            <person name="Pidot S.J."/>
            <person name="Stinear T.P."/>
            <person name="Ebersberger I."/>
            <person name="Bode H.B."/>
        </authorList>
    </citation>
    <scope>NUCLEOTIDE SEQUENCE [LARGE SCALE GENOMIC DNA]</scope>
    <source>
        <strain evidence="2 3">DSM 17902</strain>
    </source>
</reference>
<dbReference type="AlphaFoldDB" id="A0A2D0JMB7"/>
<keyword evidence="3" id="KW-1185">Reference proteome</keyword>
<keyword evidence="1" id="KW-0175">Coiled coil</keyword>
<evidence type="ECO:0000256" key="1">
    <source>
        <dbReference type="SAM" id="Coils"/>
    </source>
</evidence>
<organism evidence="2 3">
    <name type="scientific">Xenorhabdus miraniensis</name>
    <dbReference type="NCBI Taxonomy" id="351674"/>
    <lineage>
        <taxon>Bacteria</taxon>
        <taxon>Pseudomonadati</taxon>
        <taxon>Pseudomonadota</taxon>
        <taxon>Gammaproteobacteria</taxon>
        <taxon>Enterobacterales</taxon>
        <taxon>Morganellaceae</taxon>
        <taxon>Xenorhabdus</taxon>
    </lineage>
</organism>
<gene>
    <name evidence="2" type="ORF">Xmir_03182</name>
</gene>
<proteinExistence type="predicted"/>
<feature type="coiled-coil region" evidence="1">
    <location>
        <begin position="2"/>
        <end position="36"/>
    </location>
</feature>
<evidence type="ECO:0000313" key="2">
    <source>
        <dbReference type="EMBL" id="PHM47441.1"/>
    </source>
</evidence>
<dbReference type="Proteomes" id="UP000221980">
    <property type="component" value="Unassembled WGS sequence"/>
</dbReference>
<evidence type="ECO:0000313" key="3">
    <source>
        <dbReference type="Proteomes" id="UP000221980"/>
    </source>
</evidence>
<name>A0A2D0JMB7_9GAMM</name>
<dbReference type="RefSeq" id="WP_244170953.1">
    <property type="nucleotide sequence ID" value="NZ_CAWNQI010000049.1"/>
</dbReference>
<sequence>MDQELLFELKGLQQRLNELDKRLDHLNIQHEDIRRLLTLPGVGPLGLQP</sequence>